<comment type="function">
    <text evidence="5">Essential cofactor of the RNA polymerase L that plays a central role in the transcription and replication by forming the polymerase complex with RNA polymerase L and recruiting L to the genomic N-RNA template for RNA synthesis. Also plays a central role in the encapsidation of nascent RNA chains by forming the encapsidation complex with the nucleocapsid protein N (N-P complex). Acts as a chaperone for newly synthesized free N protein, so-called N0, allowing encapsidation of nascent RNA chains during replication. The nucleoprotein protein N prevents excessive phosphorylation of P, which leads to down-regulation of viral transcription/ replication. Participates, together with N, in the formation of viral factories (viroplasms), which are large inclusions in the host cytoplasm where replication takes place.</text>
</comment>
<feature type="compositionally biased region" description="Polar residues" evidence="6">
    <location>
        <begin position="286"/>
        <end position="304"/>
    </location>
</feature>
<dbReference type="Gene3D" id="1.10.8.10">
    <property type="entry name" value="DNA helicase RuvA subunit, C-terminal domain"/>
    <property type="match status" value="1"/>
</dbReference>
<dbReference type="InterPro" id="IPR028243">
    <property type="entry name" value="Paramyxo_P/V_N"/>
</dbReference>
<evidence type="ECO:0000256" key="2">
    <source>
        <dbReference type="ARBA" id="ARBA00022495"/>
    </source>
</evidence>
<dbReference type="OrthoDB" id="20684at10239"/>
<feature type="domain" description="Phosphoprotein P soyouz module" evidence="8">
    <location>
        <begin position="5"/>
        <end position="46"/>
    </location>
</feature>
<dbReference type="Pfam" id="PF13825">
    <property type="entry name" value="Paramyxo_P_V_N"/>
    <property type="match status" value="1"/>
</dbReference>
<feature type="compositionally biased region" description="Polar residues" evidence="6">
    <location>
        <begin position="312"/>
        <end position="323"/>
    </location>
</feature>
<feature type="compositionally biased region" description="Polar residues" evidence="6">
    <location>
        <begin position="248"/>
        <end position="259"/>
    </location>
</feature>
<evidence type="ECO:0000256" key="4">
    <source>
        <dbReference type="ARBA" id="ARBA00022953"/>
    </source>
</evidence>
<feature type="region of interest" description="Disordered" evidence="6">
    <location>
        <begin position="558"/>
        <end position="628"/>
    </location>
</feature>
<feature type="compositionally biased region" description="Basic and acidic residues" evidence="6">
    <location>
        <begin position="52"/>
        <end position="62"/>
    </location>
</feature>
<feature type="compositionally biased region" description="Basic and acidic residues" evidence="6">
    <location>
        <begin position="136"/>
        <end position="148"/>
    </location>
</feature>
<keyword evidence="3" id="KW-0597">Phosphoprotein</keyword>
<dbReference type="GeneID" id="20712666"/>
<feature type="compositionally biased region" description="Polar residues" evidence="6">
    <location>
        <begin position="587"/>
        <end position="609"/>
    </location>
</feature>
<evidence type="ECO:0000256" key="6">
    <source>
        <dbReference type="SAM" id="MobiDB-lite"/>
    </source>
</evidence>
<feature type="compositionally biased region" description="Basic and acidic residues" evidence="6">
    <location>
        <begin position="69"/>
        <end position="78"/>
    </location>
</feature>
<accession>I0E089</accession>
<keyword evidence="4" id="KW-0693">Viral RNA replication</keyword>
<evidence type="ECO:0000313" key="9">
    <source>
        <dbReference type="EMBL" id="AFH96007.1"/>
    </source>
</evidence>
<feature type="compositionally biased region" description="Polar residues" evidence="6">
    <location>
        <begin position="386"/>
        <end position="397"/>
    </location>
</feature>
<dbReference type="EMBL" id="HQ660129">
    <property type="protein sequence ID" value="AFH96007.1"/>
    <property type="molecule type" value="Viral_cRNA"/>
</dbReference>
<dbReference type="Pfam" id="PF14313">
    <property type="entry name" value="Soyouz_module"/>
    <property type="match status" value="1"/>
</dbReference>
<gene>
    <name evidence="9" type="primary">P</name>
</gene>
<name>I0E089_9MONO</name>
<evidence type="ECO:0000313" key="10">
    <source>
        <dbReference type="Proteomes" id="UP000106895"/>
    </source>
</evidence>
<evidence type="ECO:0000256" key="5">
    <source>
        <dbReference type="ARBA" id="ARBA00060014"/>
    </source>
</evidence>
<feature type="region of interest" description="Disordered" evidence="6">
    <location>
        <begin position="234"/>
        <end position="510"/>
    </location>
</feature>
<evidence type="ECO:0000256" key="3">
    <source>
        <dbReference type="ARBA" id="ARBA00022553"/>
    </source>
</evidence>
<feature type="region of interest" description="Disordered" evidence="6">
    <location>
        <begin position="44"/>
        <end position="103"/>
    </location>
</feature>
<feature type="compositionally biased region" description="Basic and acidic residues" evidence="6">
    <location>
        <begin position="436"/>
        <end position="452"/>
    </location>
</feature>
<feature type="domain" description="Paramyxovirus structural protein P/V N-terminal" evidence="7">
    <location>
        <begin position="540"/>
        <end position="651"/>
    </location>
</feature>
<evidence type="ECO:0000259" key="8">
    <source>
        <dbReference type="Pfam" id="PF14313"/>
    </source>
</evidence>
<dbReference type="KEGG" id="vg:20712666"/>
<protein>
    <recommendedName>
        <fullName evidence="1">Phosphoprotein</fullName>
    </recommendedName>
</protein>
<keyword evidence="10" id="KW-1185">Reference proteome</keyword>
<feature type="compositionally biased region" description="Polar residues" evidence="6">
    <location>
        <begin position="468"/>
        <end position="485"/>
    </location>
</feature>
<feature type="compositionally biased region" description="Polar residues" evidence="6">
    <location>
        <begin position="332"/>
        <end position="360"/>
    </location>
</feature>
<keyword evidence="2" id="KW-0691">RNA editing</keyword>
<feature type="region of interest" description="Disordered" evidence="6">
    <location>
        <begin position="117"/>
        <end position="153"/>
    </location>
</feature>
<dbReference type="Proteomes" id="UP000106895">
    <property type="component" value="Segment"/>
</dbReference>
<reference evidence="9 10" key="1">
    <citation type="journal article" date="2012" name="Nat. Commun.">
        <title>Bats host major mammalian paramyxoviruses.</title>
        <authorList>
            <person name="Drexler J.F."/>
            <person name="Corman V.M."/>
            <person name="Muller M.A."/>
            <person name="Maganga G.D."/>
            <person name="Vallo P."/>
            <person name="Binger T."/>
            <person name="Gloza-Rausch F."/>
            <person name="Rasche A."/>
            <person name="Yordanov S."/>
            <person name="Seebens A."/>
            <person name="Oppong S."/>
            <person name="Sarkodie Y.A."/>
            <person name="Pongombo C."/>
            <person name="Lukashev A.N."/>
            <person name="Schmidt-Chanasit J."/>
            <person name="Stocker A."/>
            <person name="Carneiro A.J."/>
            <person name="Erbar S."/>
            <person name="Maisner A."/>
            <person name="Fronhoffs F."/>
            <person name="Buettner R."/>
            <person name="Kalko E.K."/>
            <person name="Kruppa T."/>
            <person name="Franke C.R."/>
            <person name="Kallies R."/>
            <person name="Yandoko E.R."/>
            <person name="Herrler G."/>
            <person name="Reusken C."/>
            <person name="Hassanin A."/>
            <person name="Kruger D.H."/>
            <person name="Matthee S."/>
            <person name="Ulrich R.G."/>
            <person name="Leroy E.M."/>
            <person name="Drosten C."/>
        </authorList>
    </citation>
    <scope>NUCLEOTIDE SEQUENCE [LARGE SCALE GENOMIC DNA]</scope>
    <source>
        <strain evidence="9">BatPV/Eid_hel/GH-M74a/GHA/2009</strain>
    </source>
</reference>
<sequence>MDKESLVDNGIKIIEFIQKNKDEIQKTYGRSQIQEPRTRERAAAWELFIRGENPRPEGDRMAGVDQQDPTERRDDDGRPNTLARDGEIGESGPNYISWSSGGDDIQLGPMVQDFEIDDNGIKLPNSRGSKSAPRCRSVDKSRASDWERSPASNIDHLSNLSGGGKDLGNYIKNVGVMVYPPTGAGVDRNSLTKPVSGVRQSRLSKLTWTKESPLDQPETVPETLNDAYVIKEATSKKEVTPEDGISILNPNAASFTPRSTPAPKSVEKEPNQRQPAGGHPEDKGTPNRSENPTTKSTAIKNSKVITKAMVHTSPNEINQSARSMNIEFEPKSNPSTLTLETVQPSNQQTNNTPASHPSGKTTRELPKGAQPQSGTSRAANIKDPTTAPNKTSIQTKPARNASGGDGTNPQMASPPPPPVVTNPPLKKRVPKLSEPNTRDHLSHPTDEKRDHGGPAVKSKTQAHRGLNADNTQNCTDQPTPSSNKAQPPKTPKPENPQAEPKPKKHVSFPNLDLTIEEEGGTAVDIMVNETREGVIDVHLIKEDNKILNMDQDNPCSNQITSQQETGVTKRGIGENSSCIGTKEDSRQLSGAIQSAQKSRLSQRQENASAESARPGVTSVPSDDPESEEVKTYRASDAIIEQLNNDEAQDYYSFLDLMENTDDDDLICEETKFSLLNTARLISLNSRIEKIEEQIKKIPAMEKKLSDIEKLLLKTNTALSTIEGHITSMMIMVPGKTVNEGEIQINEQLKPVIGRKDGVYDKMILPRVDKKISLVTDRTPLCDDFKEDPYVLNEKLILDPINPSVTNASAFIPSYDNISPAVLRSLIRSNVEDRETRVELIELVNQARNDSELNEILALVNDIIDSNQSGV</sequence>
<dbReference type="InterPro" id="IPR025909">
    <property type="entry name" value="Soyouz_module"/>
</dbReference>
<feature type="compositionally biased region" description="Pro residues" evidence="6">
    <location>
        <begin position="412"/>
        <end position="421"/>
    </location>
</feature>
<dbReference type="InterPro" id="IPR004897">
    <property type="entry name" value="P/V_Pprotein_paramyxoviral"/>
</dbReference>
<dbReference type="Pfam" id="PF03210">
    <property type="entry name" value="Paramyx_P_V_C"/>
    <property type="match status" value="1"/>
</dbReference>
<evidence type="ECO:0000256" key="1">
    <source>
        <dbReference type="ARBA" id="ARBA00020572"/>
    </source>
</evidence>
<dbReference type="RefSeq" id="YP_009091834.1">
    <property type="nucleotide sequence ID" value="NC_025256.1"/>
</dbReference>
<proteinExistence type="predicted"/>
<dbReference type="Gene3D" id="1.20.5.110">
    <property type="match status" value="1"/>
</dbReference>
<evidence type="ECO:0000259" key="7">
    <source>
        <dbReference type="Pfam" id="PF13825"/>
    </source>
</evidence>
<organism evidence="9 10">
    <name type="scientific">Ghana virus</name>
    <dbReference type="NCBI Taxonomy" id="2847089"/>
    <lineage>
        <taxon>Viruses</taxon>
        <taxon>Riboviria</taxon>
        <taxon>Orthornavirae</taxon>
        <taxon>Negarnaviricota</taxon>
        <taxon>Haploviricotina</taxon>
        <taxon>Monjiviricetes</taxon>
        <taxon>Mononegavirales</taxon>
        <taxon>Paramyxoviridae</taxon>
        <taxon>Orthoparamyxovirinae</taxon>
        <taxon>Henipavirus</taxon>
        <taxon>Henipavirus ghanaense</taxon>
    </lineage>
</organism>
<dbReference type="Gene3D" id="6.10.250.2490">
    <property type="match status" value="1"/>
</dbReference>